<evidence type="ECO:0000313" key="1">
    <source>
        <dbReference type="EMBL" id="JAH05655.1"/>
    </source>
</evidence>
<accession>A0A0E9PNI9</accession>
<organism evidence="1">
    <name type="scientific">Anguilla anguilla</name>
    <name type="common">European freshwater eel</name>
    <name type="synonym">Muraena anguilla</name>
    <dbReference type="NCBI Taxonomy" id="7936"/>
    <lineage>
        <taxon>Eukaryota</taxon>
        <taxon>Metazoa</taxon>
        <taxon>Chordata</taxon>
        <taxon>Craniata</taxon>
        <taxon>Vertebrata</taxon>
        <taxon>Euteleostomi</taxon>
        <taxon>Actinopterygii</taxon>
        <taxon>Neopterygii</taxon>
        <taxon>Teleostei</taxon>
        <taxon>Anguilliformes</taxon>
        <taxon>Anguillidae</taxon>
        <taxon>Anguilla</taxon>
    </lineage>
</organism>
<reference evidence="1" key="1">
    <citation type="submission" date="2014-11" db="EMBL/GenBank/DDBJ databases">
        <authorList>
            <person name="Amaro Gonzalez C."/>
        </authorList>
    </citation>
    <scope>NUCLEOTIDE SEQUENCE</scope>
</reference>
<proteinExistence type="predicted"/>
<reference evidence="1" key="2">
    <citation type="journal article" date="2015" name="Fish Shellfish Immunol.">
        <title>Early steps in the European eel (Anguilla anguilla)-Vibrio vulnificus interaction in the gills: Role of the RtxA13 toxin.</title>
        <authorList>
            <person name="Callol A."/>
            <person name="Pajuelo D."/>
            <person name="Ebbesson L."/>
            <person name="Teles M."/>
            <person name="MacKenzie S."/>
            <person name="Amaro C."/>
        </authorList>
    </citation>
    <scope>NUCLEOTIDE SEQUENCE</scope>
</reference>
<dbReference type="EMBL" id="GBXM01102922">
    <property type="protein sequence ID" value="JAH05655.1"/>
    <property type="molecule type" value="Transcribed_RNA"/>
</dbReference>
<sequence length="49" mass="5796">MKAFPAMVHWIKDNVRRTYKKTGQMDMLGTVTQTFLKFWECLGIKMSAR</sequence>
<name>A0A0E9PNI9_ANGAN</name>
<protein>
    <submittedName>
        <fullName evidence="1">Uncharacterized protein</fullName>
    </submittedName>
</protein>
<dbReference type="AlphaFoldDB" id="A0A0E9PNI9"/>